<evidence type="ECO:0000256" key="5">
    <source>
        <dbReference type="ARBA" id="ARBA00022692"/>
    </source>
</evidence>
<keyword evidence="4 13" id="KW-0645">Protease</keyword>
<dbReference type="InterPro" id="IPR001478">
    <property type="entry name" value="PDZ"/>
</dbReference>
<dbReference type="GO" id="GO:0006508">
    <property type="term" value="P:proteolysis"/>
    <property type="evidence" value="ECO:0007669"/>
    <property type="project" value="UniProtKB-KW"/>
</dbReference>
<name>A0A2T0X816_9RHOB</name>
<evidence type="ECO:0000256" key="9">
    <source>
        <dbReference type="ARBA" id="ARBA00023049"/>
    </source>
</evidence>
<feature type="transmembrane region" description="Helical" evidence="11">
    <location>
        <begin position="7"/>
        <end position="29"/>
    </location>
</feature>
<accession>A0A2T0X816</accession>
<dbReference type="EC" id="3.4.24.-" evidence="11"/>
<dbReference type="OrthoDB" id="9782003at2"/>
<dbReference type="SUPFAM" id="SSF50156">
    <property type="entry name" value="PDZ domain-like"/>
    <property type="match status" value="1"/>
</dbReference>
<dbReference type="PANTHER" id="PTHR42837:SF2">
    <property type="entry name" value="MEMBRANE METALLOPROTEASE ARASP2, CHLOROPLASTIC-RELATED"/>
    <property type="match status" value="1"/>
</dbReference>
<dbReference type="InterPro" id="IPR036034">
    <property type="entry name" value="PDZ_sf"/>
</dbReference>
<evidence type="ECO:0000256" key="7">
    <source>
        <dbReference type="ARBA" id="ARBA00022833"/>
    </source>
</evidence>
<dbReference type="Proteomes" id="UP000238801">
    <property type="component" value="Unassembled WGS sequence"/>
</dbReference>
<protein>
    <recommendedName>
        <fullName evidence="11">Zinc metalloprotease</fullName>
        <ecNumber evidence="11">3.4.24.-</ecNumber>
    </recommendedName>
</protein>
<keyword evidence="14" id="KW-1185">Reference proteome</keyword>
<sequence>MESLIGAFGGLAWTLLAFVVALSVIVAIHEYGHYIVGRWSGIYAEVFSIGFGPVLFSRTDRRGTRWQVAAIPAGGYVKFLGDANAASVGTDHAAMAGMGQDRRRHTMQGAPLWARAATVAAGPIFNFVFSILIFTGVALWSGQPSDPLAVESLRDVGVDASAFDIEAGDVPLAIAGQPLPDEDLGDWGEALPAERILGWTVLRDGGEVVVPGPHPFPPLVGGVQPRSAADDADLRPGDVIVAIDGNPIASFAQLRASVLAAGSDGLSLTVRRDGTSFETALAPRRMDVPLPEGGFETRWLIGVTGAPAFVPATESVGPWQALIGGAAQLWLVLRSSLEGLWSIVTGAISSCNLSGPVGIAETASSMASQGGQSFVWFVAVLSAAVGLLNLFPIPVLDGGTLAFHAYELATGRKPSDRALNVLMVGGLALIGTLMIFALFNDFVC</sequence>
<dbReference type="NCBIfam" id="TIGR00054">
    <property type="entry name" value="RIP metalloprotease RseP"/>
    <property type="match status" value="1"/>
</dbReference>
<keyword evidence="6 11" id="KW-0378">Hydrolase</keyword>
<dbReference type="RefSeq" id="WP_106159518.1">
    <property type="nucleotide sequence ID" value="NZ_PVTT01000001.1"/>
</dbReference>
<comment type="subcellular location">
    <subcellularLocation>
        <location evidence="2">Membrane</location>
        <topology evidence="2">Multi-pass membrane protein</topology>
    </subcellularLocation>
</comment>
<evidence type="ECO:0000256" key="1">
    <source>
        <dbReference type="ARBA" id="ARBA00001947"/>
    </source>
</evidence>
<feature type="transmembrane region" description="Helical" evidence="11">
    <location>
        <begin position="374"/>
        <end position="396"/>
    </location>
</feature>
<dbReference type="GO" id="GO:0016020">
    <property type="term" value="C:membrane"/>
    <property type="evidence" value="ECO:0007669"/>
    <property type="project" value="UniProtKB-SubCell"/>
</dbReference>
<proteinExistence type="inferred from homology"/>
<reference evidence="13 14" key="1">
    <citation type="submission" date="2018-03" db="EMBL/GenBank/DDBJ databases">
        <title>Genomic Encyclopedia of Archaeal and Bacterial Type Strains, Phase II (KMG-II): from individual species to whole genera.</title>
        <authorList>
            <person name="Goeker M."/>
        </authorList>
    </citation>
    <scope>NUCLEOTIDE SEQUENCE [LARGE SCALE GENOMIC DNA]</scope>
    <source>
        <strain evidence="13 14">DSM 29318</strain>
    </source>
</reference>
<evidence type="ECO:0000256" key="10">
    <source>
        <dbReference type="ARBA" id="ARBA00023136"/>
    </source>
</evidence>
<keyword evidence="9 11" id="KW-0482">Metalloprotease</keyword>
<evidence type="ECO:0000256" key="2">
    <source>
        <dbReference type="ARBA" id="ARBA00004141"/>
    </source>
</evidence>
<feature type="transmembrane region" description="Helical" evidence="11">
    <location>
        <begin position="112"/>
        <end position="140"/>
    </location>
</feature>
<dbReference type="InterPro" id="IPR041489">
    <property type="entry name" value="PDZ_6"/>
</dbReference>
<comment type="similarity">
    <text evidence="3 11">Belongs to the peptidase M50B family.</text>
</comment>
<gene>
    <name evidence="13" type="ORF">BCF33_0705</name>
</gene>
<dbReference type="SMART" id="SM00228">
    <property type="entry name" value="PDZ"/>
    <property type="match status" value="1"/>
</dbReference>
<dbReference type="PANTHER" id="PTHR42837">
    <property type="entry name" value="REGULATOR OF SIGMA-E PROTEASE RSEP"/>
    <property type="match status" value="1"/>
</dbReference>
<evidence type="ECO:0000259" key="12">
    <source>
        <dbReference type="SMART" id="SM00228"/>
    </source>
</evidence>
<keyword evidence="5 11" id="KW-0812">Transmembrane</keyword>
<dbReference type="InterPro" id="IPR008915">
    <property type="entry name" value="Peptidase_M50"/>
</dbReference>
<dbReference type="EMBL" id="PVTT01000001">
    <property type="protein sequence ID" value="PRY95092.1"/>
    <property type="molecule type" value="Genomic_DNA"/>
</dbReference>
<dbReference type="AlphaFoldDB" id="A0A2T0X816"/>
<evidence type="ECO:0000256" key="6">
    <source>
        <dbReference type="ARBA" id="ARBA00022801"/>
    </source>
</evidence>
<keyword evidence="11" id="KW-0479">Metal-binding</keyword>
<dbReference type="Pfam" id="PF17820">
    <property type="entry name" value="PDZ_6"/>
    <property type="match status" value="1"/>
</dbReference>
<dbReference type="Pfam" id="PF02163">
    <property type="entry name" value="Peptidase_M50"/>
    <property type="match status" value="1"/>
</dbReference>
<evidence type="ECO:0000256" key="11">
    <source>
        <dbReference type="RuleBase" id="RU362031"/>
    </source>
</evidence>
<feature type="transmembrane region" description="Helical" evidence="11">
    <location>
        <begin position="35"/>
        <end position="56"/>
    </location>
</feature>
<dbReference type="InterPro" id="IPR004387">
    <property type="entry name" value="Pept_M50_Zn"/>
</dbReference>
<comment type="cofactor">
    <cofactor evidence="1 11">
        <name>Zn(2+)</name>
        <dbReference type="ChEBI" id="CHEBI:29105"/>
    </cofactor>
</comment>
<evidence type="ECO:0000256" key="3">
    <source>
        <dbReference type="ARBA" id="ARBA00007931"/>
    </source>
</evidence>
<dbReference type="CDD" id="cd06163">
    <property type="entry name" value="S2P-M50_PDZ_RseP-like"/>
    <property type="match status" value="1"/>
</dbReference>
<dbReference type="Gene3D" id="2.30.42.10">
    <property type="match status" value="1"/>
</dbReference>
<keyword evidence="10 11" id="KW-0472">Membrane</keyword>
<feature type="domain" description="PDZ" evidence="12">
    <location>
        <begin position="202"/>
        <end position="274"/>
    </location>
</feature>
<evidence type="ECO:0000313" key="13">
    <source>
        <dbReference type="EMBL" id="PRY95092.1"/>
    </source>
</evidence>
<keyword evidence="7 11" id="KW-0862">Zinc</keyword>
<evidence type="ECO:0000256" key="4">
    <source>
        <dbReference type="ARBA" id="ARBA00022670"/>
    </source>
</evidence>
<dbReference type="GO" id="GO:0046872">
    <property type="term" value="F:metal ion binding"/>
    <property type="evidence" value="ECO:0007669"/>
    <property type="project" value="UniProtKB-KW"/>
</dbReference>
<evidence type="ECO:0000256" key="8">
    <source>
        <dbReference type="ARBA" id="ARBA00022989"/>
    </source>
</evidence>
<dbReference type="CDD" id="cd23081">
    <property type="entry name" value="cpPDZ_EcRseP-like"/>
    <property type="match status" value="1"/>
</dbReference>
<keyword evidence="8 11" id="KW-1133">Transmembrane helix</keyword>
<evidence type="ECO:0000313" key="14">
    <source>
        <dbReference type="Proteomes" id="UP000238801"/>
    </source>
</evidence>
<dbReference type="GO" id="GO:0004222">
    <property type="term" value="F:metalloendopeptidase activity"/>
    <property type="evidence" value="ECO:0007669"/>
    <property type="project" value="InterPro"/>
</dbReference>
<comment type="caution">
    <text evidence="13">The sequence shown here is derived from an EMBL/GenBank/DDBJ whole genome shotgun (WGS) entry which is preliminary data.</text>
</comment>
<organism evidence="13 14">
    <name type="scientific">Hasllibacter halocynthiae</name>
    <dbReference type="NCBI Taxonomy" id="595589"/>
    <lineage>
        <taxon>Bacteria</taxon>
        <taxon>Pseudomonadati</taxon>
        <taxon>Pseudomonadota</taxon>
        <taxon>Alphaproteobacteria</taxon>
        <taxon>Rhodobacterales</taxon>
        <taxon>Roseobacteraceae</taxon>
        <taxon>Hasllibacter</taxon>
    </lineage>
</organism>
<feature type="transmembrane region" description="Helical" evidence="11">
    <location>
        <begin position="417"/>
        <end position="439"/>
    </location>
</feature>